<evidence type="ECO:0000313" key="1">
    <source>
        <dbReference type="EMBL" id="KAK5988795.1"/>
    </source>
</evidence>
<organism evidence="1 2">
    <name type="scientific">Cladobotryum mycophilum</name>
    <dbReference type="NCBI Taxonomy" id="491253"/>
    <lineage>
        <taxon>Eukaryota</taxon>
        <taxon>Fungi</taxon>
        <taxon>Dikarya</taxon>
        <taxon>Ascomycota</taxon>
        <taxon>Pezizomycotina</taxon>
        <taxon>Sordariomycetes</taxon>
        <taxon>Hypocreomycetidae</taxon>
        <taxon>Hypocreales</taxon>
        <taxon>Hypocreaceae</taxon>
        <taxon>Cladobotryum</taxon>
    </lineage>
</organism>
<sequence>MFFHKHRQGQTESLSVFTGSLFNHQTPGLISLTDHIFVGDTIDGGASPWLQHLSGSNSISRRWRARQDISEELDMQWPPKEALMNIENETGPDAIPLRCHCKSVNFVLRRGDAQFAAMDSKTLPWFIDPTTHKHIATFDACNSCRSTFGMDILNWTFALLGQLDFGNENVSGPSPSFPQTTQQLKDVFLRPGPSRDSRFGTLAMYASSPDVQRYFCSSCSASVFYAVDDRQDLVDVAIGLLDAPEGARAESLLVWGLGSDVGEEAMS</sequence>
<dbReference type="EMBL" id="JAVFKD010000015">
    <property type="protein sequence ID" value="KAK5988795.1"/>
    <property type="molecule type" value="Genomic_DNA"/>
</dbReference>
<protein>
    <recommendedName>
        <fullName evidence="3">CENP-V/GFA domain-containing protein</fullName>
    </recommendedName>
</protein>
<accession>A0ABR0S9E6</accession>
<dbReference type="InterPro" id="IPR011057">
    <property type="entry name" value="Mss4-like_sf"/>
</dbReference>
<reference evidence="1 2" key="1">
    <citation type="submission" date="2024-01" db="EMBL/GenBank/DDBJ databases">
        <title>Complete genome of Cladobotryum mycophilum ATHUM6906.</title>
        <authorList>
            <person name="Christinaki A.C."/>
            <person name="Myridakis A.I."/>
            <person name="Kouvelis V.N."/>
        </authorList>
    </citation>
    <scope>NUCLEOTIDE SEQUENCE [LARGE SCALE GENOMIC DNA]</scope>
    <source>
        <strain evidence="1 2">ATHUM6906</strain>
    </source>
</reference>
<evidence type="ECO:0000313" key="2">
    <source>
        <dbReference type="Proteomes" id="UP001338125"/>
    </source>
</evidence>
<proteinExistence type="predicted"/>
<name>A0ABR0S9E6_9HYPO</name>
<gene>
    <name evidence="1" type="ORF">PT974_10286</name>
</gene>
<dbReference type="SUPFAM" id="SSF51316">
    <property type="entry name" value="Mss4-like"/>
    <property type="match status" value="1"/>
</dbReference>
<evidence type="ECO:0008006" key="3">
    <source>
        <dbReference type="Google" id="ProtNLM"/>
    </source>
</evidence>
<keyword evidence="2" id="KW-1185">Reference proteome</keyword>
<dbReference type="Proteomes" id="UP001338125">
    <property type="component" value="Unassembled WGS sequence"/>
</dbReference>
<dbReference type="Gene3D" id="2.170.150.70">
    <property type="match status" value="1"/>
</dbReference>
<comment type="caution">
    <text evidence="1">The sequence shown here is derived from an EMBL/GenBank/DDBJ whole genome shotgun (WGS) entry which is preliminary data.</text>
</comment>